<dbReference type="EMBL" id="CP041345">
    <property type="protein sequence ID" value="QKG78938.1"/>
    <property type="molecule type" value="Genomic_DNA"/>
</dbReference>
<evidence type="ECO:0000256" key="1">
    <source>
        <dbReference type="ARBA" id="ARBA00004167"/>
    </source>
</evidence>
<keyword evidence="8" id="KW-1185">Reference proteome</keyword>
<evidence type="ECO:0000256" key="5">
    <source>
        <dbReference type="SAM" id="Coils"/>
    </source>
</evidence>
<proteinExistence type="predicted"/>
<evidence type="ECO:0000256" key="2">
    <source>
        <dbReference type="ARBA" id="ARBA00022692"/>
    </source>
</evidence>
<dbReference type="SUPFAM" id="SSF74653">
    <property type="entry name" value="TolA/TonB C-terminal domain"/>
    <property type="match status" value="1"/>
</dbReference>
<comment type="subcellular location">
    <subcellularLocation>
        <location evidence="1">Membrane</location>
        <topology evidence="1">Single-pass membrane protein</topology>
    </subcellularLocation>
</comment>
<keyword evidence="5" id="KW-0175">Coiled coil</keyword>
<dbReference type="KEGG" id="ttz:FHG85_01190"/>
<name>A0A7D4BD10_9BACT</name>
<organism evidence="7 8">
    <name type="scientific">Tenuifilum thalassicum</name>
    <dbReference type="NCBI Taxonomy" id="2590900"/>
    <lineage>
        <taxon>Bacteria</taxon>
        <taxon>Pseudomonadati</taxon>
        <taxon>Bacteroidota</taxon>
        <taxon>Bacteroidia</taxon>
        <taxon>Bacteroidales</taxon>
        <taxon>Tenuifilaceae</taxon>
        <taxon>Tenuifilum</taxon>
    </lineage>
</organism>
<evidence type="ECO:0000313" key="8">
    <source>
        <dbReference type="Proteomes" id="UP000500961"/>
    </source>
</evidence>
<dbReference type="InterPro" id="IPR006260">
    <property type="entry name" value="TonB/TolA_C"/>
</dbReference>
<feature type="transmembrane region" description="Helical" evidence="6">
    <location>
        <begin position="30"/>
        <end position="49"/>
    </location>
</feature>
<evidence type="ECO:0000313" key="7">
    <source>
        <dbReference type="EMBL" id="QKG78938.1"/>
    </source>
</evidence>
<feature type="coiled-coil region" evidence="5">
    <location>
        <begin position="119"/>
        <end position="153"/>
    </location>
</feature>
<evidence type="ECO:0000256" key="6">
    <source>
        <dbReference type="SAM" id="Phobius"/>
    </source>
</evidence>
<evidence type="ECO:0000256" key="4">
    <source>
        <dbReference type="ARBA" id="ARBA00023136"/>
    </source>
</evidence>
<accession>A0A7D4BD10</accession>
<dbReference type="AlphaFoldDB" id="A0A7D4BD10"/>
<keyword evidence="2 6" id="KW-0812">Transmembrane</keyword>
<sequence length="262" mass="29632">MLNMSFAQKIENAIDKLYSFFSSNINQHKVGILSTIVFHLLLVIAFLVLKIETRKEYYGSTIEMEFEELVEEEVVVEKKLEPTLPPDAIDSKFETEAIRNFAVDATQKDLNSELSDEKNIDAEELYKEANEVYERMKQNRELYEQAQKDIEANIPNTPEKTVQKTKEGQYKGPTVASYYLLGRKALWLPIPSYKCENGGQVVVNIIVTPDGRVKDASIDKTNSVVDECINQAAIHAAMASRFTASTTTSNQQGSITYIFVPQ</sequence>
<keyword evidence="3 6" id="KW-1133">Transmembrane helix</keyword>
<keyword evidence="4 6" id="KW-0472">Membrane</keyword>
<protein>
    <submittedName>
        <fullName evidence="7">Energy transducer TonB</fullName>
    </submittedName>
</protein>
<dbReference type="NCBIfam" id="TIGR01352">
    <property type="entry name" value="tonB_Cterm"/>
    <property type="match status" value="1"/>
</dbReference>
<reference evidence="7 8" key="1">
    <citation type="submission" date="2019-07" db="EMBL/GenBank/DDBJ databases">
        <title>Thalassofilum flectens gen. nov., sp. nov., a novel moderate thermophilic anaerobe from a shallow sea hot spring in Kunashir Island (Russia), representing a new family in the order Bacteroidales, and proposal of Thalassofilacea fam. nov.</title>
        <authorList>
            <person name="Kochetkova T.V."/>
            <person name="Podosokorskaya O.A."/>
            <person name="Novikov A."/>
            <person name="Elcheninov A.G."/>
            <person name="Toshchakov S.V."/>
            <person name="Kublanov I.V."/>
        </authorList>
    </citation>
    <scope>NUCLEOTIDE SEQUENCE [LARGE SCALE GENOMIC DNA]</scope>
    <source>
        <strain evidence="7 8">38-H</strain>
    </source>
</reference>
<dbReference type="GO" id="GO:0016020">
    <property type="term" value="C:membrane"/>
    <property type="evidence" value="ECO:0007669"/>
    <property type="project" value="UniProtKB-SubCell"/>
</dbReference>
<evidence type="ECO:0000256" key="3">
    <source>
        <dbReference type="ARBA" id="ARBA00022989"/>
    </source>
</evidence>
<dbReference type="Proteomes" id="UP000500961">
    <property type="component" value="Chromosome"/>
</dbReference>
<gene>
    <name evidence="7" type="ORF">FHG85_01190</name>
</gene>